<dbReference type="EMBL" id="AMQN01005523">
    <property type="status" value="NOT_ANNOTATED_CDS"/>
    <property type="molecule type" value="Genomic_DNA"/>
</dbReference>
<comment type="subcellular location">
    <subcellularLocation>
        <location evidence="1">Membrane</location>
        <topology evidence="1">Multi-pass membrane protein</topology>
    </subcellularLocation>
</comment>
<dbReference type="HOGENOM" id="CLU_020415_3_1_1"/>
<evidence type="ECO:0000256" key="3">
    <source>
        <dbReference type="ARBA" id="ARBA00022461"/>
    </source>
</evidence>
<reference evidence="15" key="1">
    <citation type="submission" date="2012-12" db="EMBL/GenBank/DDBJ databases">
        <authorList>
            <person name="Hellsten U."/>
            <person name="Grimwood J."/>
            <person name="Chapman J.A."/>
            <person name="Shapiro H."/>
            <person name="Aerts A."/>
            <person name="Otillar R.P."/>
            <person name="Terry A.Y."/>
            <person name="Boore J.L."/>
            <person name="Simakov O."/>
            <person name="Marletaz F."/>
            <person name="Cho S.-J."/>
            <person name="Edsinger-Gonzales E."/>
            <person name="Havlak P."/>
            <person name="Kuo D.-H."/>
            <person name="Larsson T."/>
            <person name="Lv J."/>
            <person name="Arendt D."/>
            <person name="Savage R."/>
            <person name="Osoegawa K."/>
            <person name="de Jong P."/>
            <person name="Lindberg D.R."/>
            <person name="Seaver E.C."/>
            <person name="Weisblat D.A."/>
            <person name="Putnam N.H."/>
            <person name="Grigoriev I.V."/>
            <person name="Rokhsar D.S."/>
        </authorList>
    </citation>
    <scope>NUCLEOTIDE SEQUENCE</scope>
    <source>
        <strain evidence="15">I ESC-2004</strain>
    </source>
</reference>
<feature type="non-terminal residue" evidence="13">
    <location>
        <position position="1"/>
    </location>
</feature>
<dbReference type="Proteomes" id="UP000014760">
    <property type="component" value="Unassembled WGS sequence"/>
</dbReference>
<keyword evidence="8 12" id="KW-0472">Membrane</keyword>
<accession>R7V0K7</accession>
<evidence type="ECO:0000313" key="13">
    <source>
        <dbReference type="EMBL" id="ELU12042.1"/>
    </source>
</evidence>
<sequence length="377" mass="42688">EKTTAHGVPHIDQSRGVVKRTFWSFITAMMISGLGYNLFSISKLYFRYPVDVTVRLLHQSELKFPAVTVCNMSPLKQSAVDAAAKQTQVLSRKKRATGIYSFTKYGENTTTEAALHDVLLLGLHMIINIDQDDYVKEVGDTAGIRMVTHPQTRMPFPEDEGITISPGHSTSIGLRQVQIGREPHPYGNCTLPELKNITRNVYEELYNVQYSTTGCQRTCYQRNVIENCGCGDPYYPMHGAAYGNTKVLACQSSNTTQDDCKYNIQQLFALKQIGCDCPDSCSDTMYTMEVSLGQWPSNVQKDTIFTKLSEKMGDRILSPDYDYESNLIKLEVYYEEFNFEQIDERPSYTTWSYMSDVGGVLGLWIGFSLMTVFEFIE</sequence>
<proteinExistence type="inferred from homology"/>
<organism evidence="13">
    <name type="scientific">Capitella teleta</name>
    <name type="common">Polychaete worm</name>
    <dbReference type="NCBI Taxonomy" id="283909"/>
    <lineage>
        <taxon>Eukaryota</taxon>
        <taxon>Metazoa</taxon>
        <taxon>Spiralia</taxon>
        <taxon>Lophotrochozoa</taxon>
        <taxon>Annelida</taxon>
        <taxon>Polychaeta</taxon>
        <taxon>Sedentaria</taxon>
        <taxon>Scolecida</taxon>
        <taxon>Capitellidae</taxon>
        <taxon>Capitella</taxon>
    </lineage>
</organism>
<reference evidence="14" key="3">
    <citation type="submission" date="2015-06" db="UniProtKB">
        <authorList>
            <consortium name="EnsemblMetazoa"/>
        </authorList>
    </citation>
    <scope>IDENTIFICATION</scope>
</reference>
<dbReference type="OMA" id="PSHEKIM"/>
<feature type="non-terminal residue" evidence="13">
    <location>
        <position position="377"/>
    </location>
</feature>
<keyword evidence="7 11" id="KW-0406">Ion transport</keyword>
<dbReference type="InterPro" id="IPR001873">
    <property type="entry name" value="ENaC"/>
</dbReference>
<evidence type="ECO:0000313" key="14">
    <source>
        <dbReference type="EnsemblMetazoa" id="CapteP73713"/>
    </source>
</evidence>
<keyword evidence="6" id="KW-0915">Sodium</keyword>
<evidence type="ECO:0000256" key="7">
    <source>
        <dbReference type="ARBA" id="ARBA00023065"/>
    </source>
</evidence>
<dbReference type="EnsemblMetazoa" id="CapteT73713">
    <property type="protein sequence ID" value="CapteP73713"/>
    <property type="gene ID" value="CapteG73713"/>
</dbReference>
<dbReference type="AlphaFoldDB" id="R7V0K7"/>
<keyword evidence="9 11" id="KW-0739">Sodium transport</keyword>
<dbReference type="GO" id="GO:0005886">
    <property type="term" value="C:plasma membrane"/>
    <property type="evidence" value="ECO:0007669"/>
    <property type="project" value="TreeGrafter"/>
</dbReference>
<reference evidence="13 15" key="2">
    <citation type="journal article" date="2013" name="Nature">
        <title>Insights into bilaterian evolution from three spiralian genomes.</title>
        <authorList>
            <person name="Simakov O."/>
            <person name="Marletaz F."/>
            <person name="Cho S.J."/>
            <person name="Edsinger-Gonzales E."/>
            <person name="Havlak P."/>
            <person name="Hellsten U."/>
            <person name="Kuo D.H."/>
            <person name="Larsson T."/>
            <person name="Lv J."/>
            <person name="Arendt D."/>
            <person name="Savage R."/>
            <person name="Osoegawa K."/>
            <person name="de Jong P."/>
            <person name="Grimwood J."/>
            <person name="Chapman J.A."/>
            <person name="Shapiro H."/>
            <person name="Aerts A."/>
            <person name="Otillar R.P."/>
            <person name="Terry A.Y."/>
            <person name="Boore J.L."/>
            <person name="Grigoriev I.V."/>
            <person name="Lindberg D.R."/>
            <person name="Seaver E.C."/>
            <person name="Weisblat D.A."/>
            <person name="Putnam N.H."/>
            <person name="Rokhsar D.S."/>
        </authorList>
    </citation>
    <scope>NUCLEOTIDE SEQUENCE</scope>
    <source>
        <strain evidence="13 15">I ESC-2004</strain>
    </source>
</reference>
<evidence type="ECO:0000256" key="10">
    <source>
        <dbReference type="ARBA" id="ARBA00023303"/>
    </source>
</evidence>
<dbReference type="GO" id="GO:0015280">
    <property type="term" value="F:ligand-gated sodium channel activity"/>
    <property type="evidence" value="ECO:0007669"/>
    <property type="project" value="TreeGrafter"/>
</dbReference>
<evidence type="ECO:0000256" key="6">
    <source>
        <dbReference type="ARBA" id="ARBA00023053"/>
    </source>
</evidence>
<name>R7V0K7_CAPTE</name>
<gene>
    <name evidence="13" type="ORF">CAPTEDRAFT_73713</name>
</gene>
<evidence type="ECO:0000256" key="11">
    <source>
        <dbReference type="RuleBase" id="RU000679"/>
    </source>
</evidence>
<dbReference type="Gene3D" id="2.60.470.10">
    <property type="entry name" value="Acid-sensing ion channels like domains"/>
    <property type="match status" value="1"/>
</dbReference>
<dbReference type="PANTHER" id="PTHR11690:SF248">
    <property type="entry name" value="PICKPOCKET 17, ISOFORM A"/>
    <property type="match status" value="1"/>
</dbReference>
<evidence type="ECO:0000256" key="12">
    <source>
        <dbReference type="SAM" id="Phobius"/>
    </source>
</evidence>
<dbReference type="EMBL" id="KB296213">
    <property type="protein sequence ID" value="ELU12042.1"/>
    <property type="molecule type" value="Genomic_DNA"/>
</dbReference>
<dbReference type="PANTHER" id="PTHR11690">
    <property type="entry name" value="AMILORIDE-SENSITIVE SODIUM CHANNEL-RELATED"/>
    <property type="match status" value="1"/>
</dbReference>
<feature type="transmembrane region" description="Helical" evidence="12">
    <location>
        <begin position="22"/>
        <end position="39"/>
    </location>
</feature>
<keyword evidence="15" id="KW-1185">Reference proteome</keyword>
<keyword evidence="4 11" id="KW-0812">Transmembrane</keyword>
<keyword evidence="5 12" id="KW-1133">Transmembrane helix</keyword>
<evidence type="ECO:0000256" key="1">
    <source>
        <dbReference type="ARBA" id="ARBA00004141"/>
    </source>
</evidence>
<evidence type="ECO:0000256" key="5">
    <source>
        <dbReference type="ARBA" id="ARBA00022989"/>
    </source>
</evidence>
<dbReference type="OrthoDB" id="6021021at2759"/>
<keyword evidence="3 11" id="KW-0894">Sodium channel</keyword>
<evidence type="ECO:0000313" key="15">
    <source>
        <dbReference type="Proteomes" id="UP000014760"/>
    </source>
</evidence>
<evidence type="ECO:0000256" key="4">
    <source>
        <dbReference type="ARBA" id="ARBA00022692"/>
    </source>
</evidence>
<evidence type="ECO:0000256" key="9">
    <source>
        <dbReference type="ARBA" id="ARBA00023201"/>
    </source>
</evidence>
<evidence type="ECO:0000256" key="2">
    <source>
        <dbReference type="ARBA" id="ARBA00022448"/>
    </source>
</evidence>
<dbReference type="Gene3D" id="1.10.287.770">
    <property type="entry name" value="YojJ-like"/>
    <property type="match status" value="1"/>
</dbReference>
<dbReference type="STRING" id="283909.R7V0K7"/>
<comment type="similarity">
    <text evidence="11">Belongs to the amiloride-sensitive sodium channel (TC 1.A.6) family.</text>
</comment>
<dbReference type="PROSITE" id="PS01206">
    <property type="entry name" value="ASC"/>
    <property type="match status" value="1"/>
</dbReference>
<protein>
    <submittedName>
        <fullName evidence="13 14">Uncharacterized protein</fullName>
    </submittedName>
</protein>
<dbReference type="Pfam" id="PF00858">
    <property type="entry name" value="ASC"/>
    <property type="match status" value="2"/>
</dbReference>
<evidence type="ECO:0000256" key="8">
    <source>
        <dbReference type="ARBA" id="ARBA00023136"/>
    </source>
</evidence>
<dbReference type="InterPro" id="IPR020903">
    <property type="entry name" value="ENaC_CS"/>
</dbReference>
<keyword evidence="10 11" id="KW-0407">Ion channel</keyword>
<keyword evidence="2 11" id="KW-0813">Transport</keyword>